<gene>
    <name evidence="1" type="ORF">PACLA_8A033334</name>
</gene>
<dbReference type="Proteomes" id="UP001152795">
    <property type="component" value="Unassembled WGS sequence"/>
</dbReference>
<accession>A0A6S7J159</accession>
<proteinExistence type="predicted"/>
<dbReference type="Pfam" id="PF05380">
    <property type="entry name" value="Peptidase_A17"/>
    <property type="match status" value="1"/>
</dbReference>
<evidence type="ECO:0000313" key="2">
    <source>
        <dbReference type="Proteomes" id="UP001152795"/>
    </source>
</evidence>
<dbReference type="Gene3D" id="1.10.340.70">
    <property type="match status" value="1"/>
</dbReference>
<comment type="caution">
    <text evidence="1">The sequence shown here is derived from an EMBL/GenBank/DDBJ whole genome shotgun (WGS) entry which is preliminary data.</text>
</comment>
<dbReference type="EMBL" id="CACRXK020013654">
    <property type="protein sequence ID" value="CAB4025526.1"/>
    <property type="molecule type" value="Genomic_DNA"/>
</dbReference>
<dbReference type="SUPFAM" id="SSF53098">
    <property type="entry name" value="Ribonuclease H-like"/>
    <property type="match status" value="1"/>
</dbReference>
<reference evidence="1" key="1">
    <citation type="submission" date="2020-04" db="EMBL/GenBank/DDBJ databases">
        <authorList>
            <person name="Alioto T."/>
            <person name="Alioto T."/>
            <person name="Gomez Garrido J."/>
        </authorList>
    </citation>
    <scope>NUCLEOTIDE SEQUENCE</scope>
    <source>
        <strain evidence="1">A484AB</strain>
    </source>
</reference>
<organism evidence="1 2">
    <name type="scientific">Paramuricea clavata</name>
    <name type="common">Red gorgonian</name>
    <name type="synonym">Violescent sea-whip</name>
    <dbReference type="NCBI Taxonomy" id="317549"/>
    <lineage>
        <taxon>Eukaryota</taxon>
        <taxon>Metazoa</taxon>
        <taxon>Cnidaria</taxon>
        <taxon>Anthozoa</taxon>
        <taxon>Octocorallia</taxon>
        <taxon>Malacalcyonacea</taxon>
        <taxon>Plexauridae</taxon>
        <taxon>Paramuricea</taxon>
    </lineage>
</organism>
<dbReference type="InterPro" id="IPR012337">
    <property type="entry name" value="RNaseH-like_sf"/>
</dbReference>
<evidence type="ECO:0000313" key="1">
    <source>
        <dbReference type="EMBL" id="CAB4025526.1"/>
    </source>
</evidence>
<protein>
    <submittedName>
        <fullName evidence="1">PREDICTED: uncharacterized protein LOC106817603</fullName>
    </submittedName>
</protein>
<dbReference type="PANTHER" id="PTHR47331:SF1">
    <property type="entry name" value="GAG-LIKE PROTEIN"/>
    <property type="match status" value="1"/>
</dbReference>
<dbReference type="InterPro" id="IPR036397">
    <property type="entry name" value="RNaseH_sf"/>
</dbReference>
<name>A0A6S7J159_PARCT</name>
<dbReference type="Pfam" id="PF17921">
    <property type="entry name" value="Integrase_H2C2"/>
    <property type="match status" value="1"/>
</dbReference>
<keyword evidence="2" id="KW-1185">Reference proteome</keyword>
<dbReference type="Gene3D" id="3.30.420.10">
    <property type="entry name" value="Ribonuclease H-like superfamily/Ribonuclease H"/>
    <property type="match status" value="1"/>
</dbReference>
<dbReference type="OrthoDB" id="6622963at2759"/>
<dbReference type="PANTHER" id="PTHR47331">
    <property type="entry name" value="PHD-TYPE DOMAIN-CONTAINING PROTEIN"/>
    <property type="match status" value="1"/>
</dbReference>
<dbReference type="InterPro" id="IPR041588">
    <property type="entry name" value="Integrase_H2C2"/>
</dbReference>
<dbReference type="AlphaFoldDB" id="A0A6S7J159"/>
<sequence length="553" mass="63555">MAKEHRQTAPEASKIIERDRYVDDMIHSCPSVSDAFQRITDLEKILSTGSFKIKECHCSSDQLQERLRERSELPTNLKVVEPQRESPDANQVSLDGEPGVKTLGVSWKPNTDTINFDAKLNDKEPYTKRVILSNISRIFDPLGLASVVTIKARIALQEIWKMKKFEWDDLLPKEMQLTWRKLFTEIEDLKTVQFPRCLQPPSAFESTLLKSFVGVRIAEIQASWEPTVWRYVPTNLNPADDLSRGISVHEMNGRWMNGPSFLRKNSDEWPTEVDKASPEIPEVRVKKPLFALVQPAVKGFIIDASRFSSWQKLCRVTAYCLRFISNARSLRVCGPLLPEEIELAESYWIKSAQSELEDWKDRYRDLAPYEKYGIIRVGGRLTQSPLSYDENHPMLLPPDHVISKLVVEDSHNRVFHSGRERTLCEVRRKFWIVRGRNLVKKIVKDCVTCRKLRQYPYTTLMADLPPDRLKLFSPPFTAIGVDLFGPFHLKYGRNKRIKSWGAVFTCATVRVIHLEIVQDLSTEAFLHALRRFAACHGWPTTIISDNGTSFIGA</sequence>
<dbReference type="GO" id="GO:0003676">
    <property type="term" value="F:nucleic acid binding"/>
    <property type="evidence" value="ECO:0007669"/>
    <property type="project" value="InterPro"/>
</dbReference>
<dbReference type="InterPro" id="IPR008042">
    <property type="entry name" value="Retrotrans_Pao"/>
</dbReference>